<reference evidence="1" key="1">
    <citation type="submission" date="2018-05" db="EMBL/GenBank/DDBJ databases">
        <authorList>
            <person name="Lanie J.A."/>
            <person name="Ng W.-L."/>
            <person name="Kazmierczak K.M."/>
            <person name="Andrzejewski T.M."/>
            <person name="Davidsen T.M."/>
            <person name="Wayne K.J."/>
            <person name="Tettelin H."/>
            <person name="Glass J.I."/>
            <person name="Rusch D."/>
            <person name="Podicherti R."/>
            <person name="Tsui H.-C.T."/>
            <person name="Winkler M.E."/>
        </authorList>
    </citation>
    <scope>NUCLEOTIDE SEQUENCE</scope>
</reference>
<organism evidence="1">
    <name type="scientific">marine metagenome</name>
    <dbReference type="NCBI Taxonomy" id="408172"/>
    <lineage>
        <taxon>unclassified sequences</taxon>
        <taxon>metagenomes</taxon>
        <taxon>ecological metagenomes</taxon>
    </lineage>
</organism>
<dbReference type="AlphaFoldDB" id="A0A382J1S1"/>
<name>A0A382J1S1_9ZZZZ</name>
<dbReference type="EMBL" id="UINC01070865">
    <property type="protein sequence ID" value="SVC05347.1"/>
    <property type="molecule type" value="Genomic_DNA"/>
</dbReference>
<proteinExistence type="predicted"/>
<sequence length="86" mass="8700">MASTYTGLGVQLMTTGEKAGTWGTLTNTNWNIIEQISGGYVSIACNTSGATTLAVSDGAATDANQVGHRVINLTAALAGNITVTIP</sequence>
<evidence type="ECO:0000313" key="1">
    <source>
        <dbReference type="EMBL" id="SVC05347.1"/>
    </source>
</evidence>
<protein>
    <submittedName>
        <fullName evidence="1">Uncharacterized protein</fullName>
    </submittedName>
</protein>
<feature type="non-terminal residue" evidence="1">
    <location>
        <position position="86"/>
    </location>
</feature>
<accession>A0A382J1S1</accession>
<gene>
    <name evidence="1" type="ORF">METZ01_LOCUS258201</name>
</gene>